<dbReference type="CDD" id="cd04301">
    <property type="entry name" value="NAT_SF"/>
    <property type="match status" value="1"/>
</dbReference>
<accession>A0A839ZFX9</accession>
<dbReference type="AlphaFoldDB" id="A0A839ZFX9"/>
<dbReference type="Proteomes" id="UP000533469">
    <property type="component" value="Unassembled WGS sequence"/>
</dbReference>
<dbReference type="EC" id="2.3.1.-" evidence="4"/>
<evidence type="ECO:0000256" key="1">
    <source>
        <dbReference type="ARBA" id="ARBA00022679"/>
    </source>
</evidence>
<name>A0A839ZFX9_9HYPH</name>
<dbReference type="RefSeq" id="WP_183191728.1">
    <property type="nucleotide sequence ID" value="NZ_JACICD010000012.1"/>
</dbReference>
<keyword evidence="5" id="KW-1185">Reference proteome</keyword>
<dbReference type="PANTHER" id="PTHR43072">
    <property type="entry name" value="N-ACETYLTRANSFERASE"/>
    <property type="match status" value="1"/>
</dbReference>
<comment type="caution">
    <text evidence="4">The sequence shown here is derived from an EMBL/GenBank/DDBJ whole genome shotgun (WGS) entry which is preliminary data.</text>
</comment>
<organism evidence="4 5">
    <name type="scientific">Ancylobacter tetraedralis</name>
    <dbReference type="NCBI Taxonomy" id="217068"/>
    <lineage>
        <taxon>Bacteria</taxon>
        <taxon>Pseudomonadati</taxon>
        <taxon>Pseudomonadota</taxon>
        <taxon>Alphaproteobacteria</taxon>
        <taxon>Hyphomicrobiales</taxon>
        <taxon>Xanthobacteraceae</taxon>
        <taxon>Ancylobacter</taxon>
    </lineage>
</organism>
<dbReference type="InterPro" id="IPR000182">
    <property type="entry name" value="GNAT_dom"/>
</dbReference>
<evidence type="ECO:0000259" key="3">
    <source>
        <dbReference type="PROSITE" id="PS51186"/>
    </source>
</evidence>
<dbReference type="SUPFAM" id="SSF55729">
    <property type="entry name" value="Acyl-CoA N-acyltransferases (Nat)"/>
    <property type="match status" value="1"/>
</dbReference>
<dbReference type="GO" id="GO:0016747">
    <property type="term" value="F:acyltransferase activity, transferring groups other than amino-acyl groups"/>
    <property type="evidence" value="ECO:0007669"/>
    <property type="project" value="InterPro"/>
</dbReference>
<keyword evidence="1 4" id="KW-0808">Transferase</keyword>
<evidence type="ECO:0000313" key="4">
    <source>
        <dbReference type="EMBL" id="MBB3773578.1"/>
    </source>
</evidence>
<gene>
    <name evidence="4" type="ORF">FHS55_004220</name>
</gene>
<proteinExistence type="predicted"/>
<dbReference type="Gene3D" id="3.40.630.30">
    <property type="match status" value="1"/>
</dbReference>
<sequence>MSGPTIRTARPEDAADLAAIYAFEDVVAYTTQLPHRDTRFWQDFYKTRDPENVELVAVLEGRVVGHLGMLLNRAPRRKHVGTFGLCVHPDVHGRGIGSALMTEMLNMADNWLNLLRLELGVASDNARAIALYERFGFTRERESRFDLFTRGRFASTTHMARFHPAGAQMLQLA</sequence>
<dbReference type="Pfam" id="PF00583">
    <property type="entry name" value="Acetyltransf_1"/>
    <property type="match status" value="1"/>
</dbReference>
<evidence type="ECO:0000313" key="5">
    <source>
        <dbReference type="Proteomes" id="UP000533469"/>
    </source>
</evidence>
<dbReference type="EMBL" id="JACICD010000012">
    <property type="protein sequence ID" value="MBB3773578.1"/>
    <property type="molecule type" value="Genomic_DNA"/>
</dbReference>
<keyword evidence="2 4" id="KW-0012">Acyltransferase</keyword>
<evidence type="ECO:0000256" key="2">
    <source>
        <dbReference type="ARBA" id="ARBA00023315"/>
    </source>
</evidence>
<dbReference type="PROSITE" id="PS51186">
    <property type="entry name" value="GNAT"/>
    <property type="match status" value="1"/>
</dbReference>
<reference evidence="4 5" key="1">
    <citation type="submission" date="2020-08" db="EMBL/GenBank/DDBJ databases">
        <title>Genomic Encyclopedia of Type Strains, Phase IV (KMG-IV): sequencing the most valuable type-strain genomes for metagenomic binning, comparative biology and taxonomic classification.</title>
        <authorList>
            <person name="Goeker M."/>
        </authorList>
    </citation>
    <scope>NUCLEOTIDE SEQUENCE [LARGE SCALE GENOMIC DNA]</scope>
    <source>
        <strain evidence="4 5">DSM 5895</strain>
    </source>
</reference>
<feature type="domain" description="N-acetyltransferase" evidence="3">
    <location>
        <begin position="4"/>
        <end position="164"/>
    </location>
</feature>
<dbReference type="InterPro" id="IPR016181">
    <property type="entry name" value="Acyl_CoA_acyltransferase"/>
</dbReference>
<protein>
    <submittedName>
        <fullName evidence="4">Putative acetyltransferase</fullName>
        <ecNumber evidence="4">2.3.1.-</ecNumber>
    </submittedName>
</protein>
<dbReference type="PANTHER" id="PTHR43072:SF23">
    <property type="entry name" value="UPF0039 PROTEIN C11D3.02C"/>
    <property type="match status" value="1"/>
</dbReference>